<dbReference type="Gene3D" id="1.10.10.60">
    <property type="entry name" value="Homeodomain-like"/>
    <property type="match status" value="1"/>
</dbReference>
<evidence type="ECO:0000259" key="3">
    <source>
        <dbReference type="Pfam" id="PF05225"/>
    </source>
</evidence>
<feature type="compositionally biased region" description="Basic and acidic residues" evidence="2">
    <location>
        <begin position="238"/>
        <end position="267"/>
    </location>
</feature>
<dbReference type="AlphaFoldDB" id="A0A9N9M9J7"/>
<dbReference type="Pfam" id="PF05225">
    <property type="entry name" value="HTH_psq"/>
    <property type="match status" value="1"/>
</dbReference>
<feature type="compositionally biased region" description="Basic and acidic residues" evidence="2">
    <location>
        <begin position="298"/>
        <end position="308"/>
    </location>
</feature>
<dbReference type="SUPFAM" id="SSF46689">
    <property type="entry name" value="Homeodomain-like"/>
    <property type="match status" value="1"/>
</dbReference>
<feature type="compositionally biased region" description="Polar residues" evidence="2">
    <location>
        <begin position="268"/>
        <end position="279"/>
    </location>
</feature>
<evidence type="ECO:0000313" key="5">
    <source>
        <dbReference type="Proteomes" id="UP001152799"/>
    </source>
</evidence>
<name>A0A9N9M9J7_9CUCU</name>
<evidence type="ECO:0000313" key="4">
    <source>
        <dbReference type="EMBL" id="CAG9760182.1"/>
    </source>
</evidence>
<accession>A0A9N9M9J7</accession>
<keyword evidence="5" id="KW-1185">Reference proteome</keyword>
<proteinExistence type="predicted"/>
<reference evidence="4" key="1">
    <citation type="submission" date="2022-01" db="EMBL/GenBank/DDBJ databases">
        <authorList>
            <person name="King R."/>
        </authorList>
    </citation>
    <scope>NUCLEOTIDE SEQUENCE</scope>
</reference>
<organism evidence="4 5">
    <name type="scientific">Ceutorhynchus assimilis</name>
    <name type="common">cabbage seed weevil</name>
    <dbReference type="NCBI Taxonomy" id="467358"/>
    <lineage>
        <taxon>Eukaryota</taxon>
        <taxon>Metazoa</taxon>
        <taxon>Ecdysozoa</taxon>
        <taxon>Arthropoda</taxon>
        <taxon>Hexapoda</taxon>
        <taxon>Insecta</taxon>
        <taxon>Pterygota</taxon>
        <taxon>Neoptera</taxon>
        <taxon>Endopterygota</taxon>
        <taxon>Coleoptera</taxon>
        <taxon>Polyphaga</taxon>
        <taxon>Cucujiformia</taxon>
        <taxon>Curculionidae</taxon>
        <taxon>Ceutorhynchinae</taxon>
        <taxon>Ceutorhynchus</taxon>
    </lineage>
</organism>
<dbReference type="Proteomes" id="UP001152799">
    <property type="component" value="Chromosome 1"/>
</dbReference>
<dbReference type="GO" id="GO:0003677">
    <property type="term" value="F:DNA binding"/>
    <property type="evidence" value="ECO:0007669"/>
    <property type="project" value="InterPro"/>
</dbReference>
<dbReference type="InterPro" id="IPR009057">
    <property type="entry name" value="Homeodomain-like_sf"/>
</dbReference>
<evidence type="ECO:0000256" key="1">
    <source>
        <dbReference type="ARBA" id="ARBA00004123"/>
    </source>
</evidence>
<evidence type="ECO:0000256" key="2">
    <source>
        <dbReference type="SAM" id="MobiDB-lite"/>
    </source>
</evidence>
<feature type="region of interest" description="Disordered" evidence="2">
    <location>
        <begin position="233"/>
        <end position="353"/>
    </location>
</feature>
<feature type="compositionally biased region" description="Polar residues" evidence="2">
    <location>
        <begin position="335"/>
        <end position="353"/>
    </location>
</feature>
<comment type="subcellular location">
    <subcellularLocation>
        <location evidence="1">Nucleus</location>
    </subcellularLocation>
</comment>
<protein>
    <recommendedName>
        <fullName evidence="3">HTH psq-type domain-containing protein</fullName>
    </recommendedName>
</protein>
<feature type="domain" description="HTH psq-type" evidence="3">
    <location>
        <begin position="84"/>
        <end position="126"/>
    </location>
</feature>
<gene>
    <name evidence="4" type="ORF">CEUTPL_LOCUS918</name>
</gene>
<dbReference type="EMBL" id="OU892277">
    <property type="protein sequence ID" value="CAG9760182.1"/>
    <property type="molecule type" value="Genomic_DNA"/>
</dbReference>
<dbReference type="OrthoDB" id="6778199at2759"/>
<dbReference type="InterPro" id="IPR007889">
    <property type="entry name" value="HTH_Psq"/>
</dbReference>
<dbReference type="GO" id="GO:0005634">
    <property type="term" value="C:nucleus"/>
    <property type="evidence" value="ECO:0007669"/>
    <property type="project" value="UniProtKB-SubCell"/>
</dbReference>
<feature type="compositionally biased region" description="Low complexity" evidence="2">
    <location>
        <begin position="310"/>
        <end position="334"/>
    </location>
</feature>
<sequence>MPDGGPQVRFQGCTHRPEWLQITGADDSSLVWLNYGLNTREWITLHRESSGPGQTWTFAVDDGSLEELRSSPLTTLASARSQWSEDNLQRALSAIANGESKNAASKRFEISRRTLNRYLSKGTNKKQKLGRRTLLGLDEETELETRIERLADIGYPLTKRMLVAAGFISASRAQSMNPARAQKLNKFIVTDYFNKLKSVLLELDLMDKPGTWSCSSGTSDDDDMSLYSDTLSETFTSEEERDRENQKSENSKENKGKEAKLCLRRGNEAQQTLSITTQQRLKHLEKELTSNTEDEENPKEANDQERRPRSTTATKEATSATKSKASTATKQATSRQPNTRDITNQTTSQDTLT</sequence>